<organism evidence="1">
    <name type="scientific">Mesocestoides corti</name>
    <name type="common">Flatworm</name>
    <dbReference type="NCBI Taxonomy" id="53468"/>
    <lineage>
        <taxon>Eukaryota</taxon>
        <taxon>Metazoa</taxon>
        <taxon>Spiralia</taxon>
        <taxon>Lophotrochozoa</taxon>
        <taxon>Platyhelminthes</taxon>
        <taxon>Cestoda</taxon>
        <taxon>Eucestoda</taxon>
        <taxon>Cyclophyllidea</taxon>
        <taxon>Mesocestoididae</taxon>
        <taxon>Mesocestoides</taxon>
    </lineage>
</organism>
<proteinExistence type="predicted"/>
<dbReference type="AlphaFoldDB" id="A0A5K3G3F6"/>
<sequence length="82" mass="9187">PITNPNIKLIRTSRTACAPHDQDSKDVYDLVVVFKSAPYHIKARSRIREATRNLPGRIRVVFALGQPRTDVAGNLFHMNGGF</sequence>
<protein>
    <submittedName>
        <fullName evidence="1">Hexosyltransferase</fullName>
    </submittedName>
</protein>
<accession>A0A5K3G3F6</accession>
<reference evidence="1" key="1">
    <citation type="submission" date="2019-11" db="UniProtKB">
        <authorList>
            <consortium name="WormBaseParasite"/>
        </authorList>
    </citation>
    <scope>IDENTIFICATION</scope>
</reference>
<evidence type="ECO:0000313" key="1">
    <source>
        <dbReference type="WBParaSite" id="MCU_014865-RA"/>
    </source>
</evidence>
<name>A0A5K3G3F6_MESCO</name>
<dbReference type="WBParaSite" id="MCU_014865-RA">
    <property type="protein sequence ID" value="MCU_014865-RA"/>
    <property type="gene ID" value="MCU_014865"/>
</dbReference>